<proteinExistence type="predicted"/>
<keyword evidence="2" id="KW-1185">Reference proteome</keyword>
<comment type="caution">
    <text evidence="1">The sequence shown here is derived from an EMBL/GenBank/DDBJ whole genome shotgun (WGS) entry which is preliminary data.</text>
</comment>
<evidence type="ECO:0008006" key="3">
    <source>
        <dbReference type="Google" id="ProtNLM"/>
    </source>
</evidence>
<reference evidence="1 2" key="1">
    <citation type="submission" date="2024-08" db="EMBL/GenBank/DDBJ databases">
        <authorList>
            <person name="Lu H."/>
        </authorList>
    </citation>
    <scope>NUCLEOTIDE SEQUENCE [LARGE SCALE GENOMIC DNA]</scope>
    <source>
        <strain evidence="1 2">BYS87W</strain>
    </source>
</reference>
<sequence>MSEQRQALLTQLGFRFGLNGPHAARTMMLDDLRLLLAHTAADAERTDYVSAVVEANVLGKATRKARELALRHLATLYALDTANPIFRALRRLWALNEAAQPLLALAVALARDPLLRGSQPFILPLASGAPVTRDAVEAHLSAADPDRFSPASLKSFAQNVAGTWTASGHLHGRVRKTRAVVQANPESITLLLFLGYLEGRTGQRLFSSDWMNLVSGSPDELEALANSASHRGLLVFMNAGGVKEVRFPGYLTPAEERIRQEVSHVI</sequence>
<dbReference type="EMBL" id="JBIGIB010000002">
    <property type="protein sequence ID" value="MFG6466773.1"/>
    <property type="molecule type" value="Genomic_DNA"/>
</dbReference>
<organism evidence="1 2">
    <name type="scientific">Pelomonas baiyunensis</name>
    <dbReference type="NCBI Taxonomy" id="3299026"/>
    <lineage>
        <taxon>Bacteria</taxon>
        <taxon>Pseudomonadati</taxon>
        <taxon>Pseudomonadota</taxon>
        <taxon>Betaproteobacteria</taxon>
        <taxon>Burkholderiales</taxon>
        <taxon>Sphaerotilaceae</taxon>
        <taxon>Roseateles</taxon>
    </lineage>
</organism>
<name>A0ABW7GXS8_9BURK</name>
<dbReference type="Proteomes" id="UP001606303">
    <property type="component" value="Unassembled WGS sequence"/>
</dbReference>
<evidence type="ECO:0000313" key="1">
    <source>
        <dbReference type="EMBL" id="MFG6466773.1"/>
    </source>
</evidence>
<accession>A0ABW7GXS8</accession>
<evidence type="ECO:0000313" key="2">
    <source>
        <dbReference type="Proteomes" id="UP001606303"/>
    </source>
</evidence>
<gene>
    <name evidence="1" type="ORF">ACG01O_09160</name>
</gene>
<protein>
    <recommendedName>
        <fullName evidence="3">TROVE domain-containing protein</fullName>
    </recommendedName>
</protein>
<dbReference type="RefSeq" id="WP_394383723.1">
    <property type="nucleotide sequence ID" value="NZ_JBIGIB010000002.1"/>
</dbReference>